<gene>
    <name evidence="6 8" type="primary">ruvA</name>
    <name evidence="8" type="ORF">FIA58_017490</name>
</gene>
<dbReference type="InterPro" id="IPR003583">
    <property type="entry name" value="Hlx-hairpin-Hlx_DNA-bd_motif"/>
</dbReference>
<protein>
    <recommendedName>
        <fullName evidence="6">Holliday junction branch migration complex subunit RuvA</fullName>
    </recommendedName>
</protein>
<feature type="region of interest" description="Domain III" evidence="6">
    <location>
        <begin position="144"/>
        <end position="193"/>
    </location>
</feature>
<keyword evidence="4 6" id="KW-0233">DNA recombination</keyword>
<reference evidence="8 9" key="2">
    <citation type="submission" date="2019-05" db="EMBL/GenBank/DDBJ databases">
        <authorList>
            <person name="Lianzixin W."/>
        </authorList>
    </citation>
    <scope>NUCLEOTIDE SEQUENCE [LARGE SCALE GENOMIC DNA]</scope>
    <source>
        <strain evidence="8 9">EC11</strain>
    </source>
</reference>
<dbReference type="HAMAP" id="MF_00031">
    <property type="entry name" value="DNA_HJ_migration_RuvA"/>
    <property type="match status" value="1"/>
</dbReference>
<dbReference type="Proteomes" id="UP000817854">
    <property type="component" value="Unassembled WGS sequence"/>
</dbReference>
<evidence type="ECO:0000256" key="1">
    <source>
        <dbReference type="ARBA" id="ARBA00022490"/>
    </source>
</evidence>
<dbReference type="SUPFAM" id="SSF50249">
    <property type="entry name" value="Nucleic acid-binding proteins"/>
    <property type="match status" value="1"/>
</dbReference>
<feature type="domain" description="Helix-hairpin-helix DNA-binding motif class 1" evidence="7">
    <location>
        <begin position="72"/>
        <end position="91"/>
    </location>
</feature>
<comment type="domain">
    <text evidence="6">Has three domains with a flexible linker between the domains II and III and assumes an 'L' shape. Domain III is highly mobile and contacts RuvB.</text>
</comment>
<comment type="subunit">
    <text evidence="6">Homotetramer. Forms an RuvA(8)-RuvB(12)-Holliday junction (HJ) complex. HJ DNA is sandwiched between 2 RuvA tetramers; dsDNA enters through RuvA and exits via RuvB. An RuvB hexamer assembles on each DNA strand where it exits the tetramer. Each RuvB hexamer is contacted by two RuvA subunits (via domain III) on 2 adjacent RuvB subunits; this complex drives branch migration. In the full resolvosome a probable DNA-RuvA(4)-RuvB(12)-RuvC(2) complex forms which resolves the HJ.</text>
</comment>
<evidence type="ECO:0000313" key="8">
    <source>
        <dbReference type="EMBL" id="NHN27476.1"/>
    </source>
</evidence>
<comment type="subcellular location">
    <subcellularLocation>
        <location evidence="6">Cytoplasm</location>
    </subcellularLocation>
</comment>
<dbReference type="InterPro" id="IPR012340">
    <property type="entry name" value="NA-bd_OB-fold"/>
</dbReference>
<feature type="domain" description="Helix-hairpin-helix DNA-binding motif class 1" evidence="7">
    <location>
        <begin position="107"/>
        <end position="126"/>
    </location>
</feature>
<dbReference type="NCBIfam" id="TIGR00084">
    <property type="entry name" value="ruvA"/>
    <property type="match status" value="1"/>
</dbReference>
<keyword evidence="9" id="KW-1185">Reference proteome</keyword>
<dbReference type="Gene3D" id="2.40.50.140">
    <property type="entry name" value="Nucleic acid-binding proteins"/>
    <property type="match status" value="1"/>
</dbReference>
<dbReference type="SUPFAM" id="SSF46929">
    <property type="entry name" value="DNA helicase RuvA subunit, C-terminal domain"/>
    <property type="match status" value="1"/>
</dbReference>
<dbReference type="InterPro" id="IPR036267">
    <property type="entry name" value="RuvA_C_sf"/>
</dbReference>
<dbReference type="Pfam" id="PF14520">
    <property type="entry name" value="HHH_5"/>
    <property type="match status" value="1"/>
</dbReference>
<dbReference type="RefSeq" id="WP_140963991.1">
    <property type="nucleotide sequence ID" value="NZ_VEVQ02000014.1"/>
</dbReference>
<accession>A0ABX0IZR3</accession>
<organism evidence="8 9">
    <name type="scientific">Flavobacterium jejuense</name>
    <dbReference type="NCBI Taxonomy" id="1544455"/>
    <lineage>
        <taxon>Bacteria</taxon>
        <taxon>Pseudomonadati</taxon>
        <taxon>Bacteroidota</taxon>
        <taxon>Flavobacteriia</taxon>
        <taxon>Flavobacteriales</taxon>
        <taxon>Flavobacteriaceae</taxon>
        <taxon>Flavobacterium</taxon>
    </lineage>
</organism>
<dbReference type="CDD" id="cd14332">
    <property type="entry name" value="UBA_RuvA_C"/>
    <property type="match status" value="1"/>
</dbReference>
<evidence type="ECO:0000256" key="3">
    <source>
        <dbReference type="ARBA" id="ARBA00023125"/>
    </source>
</evidence>
<keyword evidence="1 6" id="KW-0963">Cytoplasm</keyword>
<dbReference type="SUPFAM" id="SSF47781">
    <property type="entry name" value="RuvA domain 2-like"/>
    <property type="match status" value="1"/>
</dbReference>
<name>A0ABX0IZR3_9FLAO</name>
<comment type="caution">
    <text evidence="8">The sequence shown here is derived from an EMBL/GenBank/DDBJ whole genome shotgun (WGS) entry which is preliminary data.</text>
</comment>
<evidence type="ECO:0000256" key="4">
    <source>
        <dbReference type="ARBA" id="ARBA00023172"/>
    </source>
</evidence>
<comment type="caution">
    <text evidence="6">Lacks conserved residue(s) required for the propagation of feature annotation.</text>
</comment>
<dbReference type="InterPro" id="IPR000085">
    <property type="entry name" value="RuvA"/>
</dbReference>
<feature type="domain" description="Helix-hairpin-helix DNA-binding motif class 1" evidence="7">
    <location>
        <begin position="153"/>
        <end position="172"/>
    </location>
</feature>
<keyword evidence="2 6" id="KW-0227">DNA damage</keyword>
<sequence>MITHIQGRLVEKTPTEVVIDCNGIGYHVNISLHTFSLIPNEEKIKLFTFLQIKEDAHTLYGFVEKQERELFKLLISVSGVGASIARTMLSSLAPQQIIQAIASNDVATVQSIKGIGAKTAQRVILDLKDKVLKVYALDEVSLVSNNTNKEEALSALEVLGFARKTAEKVVEKVVKEDPNASVENLIKQALKNL</sequence>
<comment type="similarity">
    <text evidence="6">Belongs to the RuvA family.</text>
</comment>
<dbReference type="InterPro" id="IPR010994">
    <property type="entry name" value="RuvA_2-like"/>
</dbReference>
<dbReference type="Gene3D" id="1.10.8.10">
    <property type="entry name" value="DNA helicase RuvA subunit, C-terminal domain"/>
    <property type="match status" value="1"/>
</dbReference>
<dbReference type="InterPro" id="IPR011114">
    <property type="entry name" value="RuvA_C"/>
</dbReference>
<keyword evidence="5 6" id="KW-0234">DNA repair</keyword>
<comment type="function">
    <text evidence="6">The RuvA-RuvB-RuvC complex processes Holliday junction (HJ) DNA during genetic recombination and DNA repair, while the RuvA-RuvB complex plays an important role in the rescue of blocked DNA replication forks via replication fork reversal (RFR). RuvA specifically binds to HJ cruciform DNA, conferring on it an open structure. The RuvB hexamer acts as an ATP-dependent pump, pulling dsDNA into and through the RuvAB complex. HJ branch migration allows RuvC to scan DNA until it finds its consensus sequence, where it cleaves and resolves the cruciform DNA.</text>
</comment>
<reference evidence="9" key="1">
    <citation type="submission" date="2019-05" db="EMBL/GenBank/DDBJ databases">
        <title>Flavobacterium profundi sp. nov., isolated from a deep-sea seamount.</title>
        <authorList>
            <person name="Zhang D.-C."/>
        </authorList>
    </citation>
    <scope>NUCLEOTIDE SEQUENCE [LARGE SCALE GENOMIC DNA]</scope>
    <source>
        <strain evidence="9">EC11</strain>
    </source>
</reference>
<dbReference type="Pfam" id="PF01330">
    <property type="entry name" value="RuvA_N"/>
    <property type="match status" value="1"/>
</dbReference>
<dbReference type="EMBL" id="VEVQ02000014">
    <property type="protein sequence ID" value="NHN27476.1"/>
    <property type="molecule type" value="Genomic_DNA"/>
</dbReference>
<reference evidence="8 9" key="3">
    <citation type="submission" date="2020-02" db="EMBL/GenBank/DDBJ databases">
        <title>Flavobacterium profundi sp. nov., isolated from a deep-sea seamount.</title>
        <authorList>
            <person name="Zhang D.-C."/>
        </authorList>
    </citation>
    <scope>NUCLEOTIDE SEQUENCE [LARGE SCALE GENOMIC DNA]</scope>
    <source>
        <strain evidence="8 9">EC11</strain>
    </source>
</reference>
<evidence type="ECO:0000256" key="2">
    <source>
        <dbReference type="ARBA" id="ARBA00022763"/>
    </source>
</evidence>
<dbReference type="SMART" id="SM00278">
    <property type="entry name" value="HhH1"/>
    <property type="match status" value="3"/>
</dbReference>
<dbReference type="InterPro" id="IPR013849">
    <property type="entry name" value="DNA_helicase_Holl-junc_RuvA_I"/>
</dbReference>
<evidence type="ECO:0000256" key="6">
    <source>
        <dbReference type="HAMAP-Rule" id="MF_00031"/>
    </source>
</evidence>
<evidence type="ECO:0000256" key="5">
    <source>
        <dbReference type="ARBA" id="ARBA00023204"/>
    </source>
</evidence>
<proteinExistence type="inferred from homology"/>
<dbReference type="Pfam" id="PF07499">
    <property type="entry name" value="RuvA_C"/>
    <property type="match status" value="1"/>
</dbReference>
<keyword evidence="3 6" id="KW-0238">DNA-binding</keyword>
<evidence type="ECO:0000313" key="9">
    <source>
        <dbReference type="Proteomes" id="UP000817854"/>
    </source>
</evidence>
<evidence type="ECO:0000259" key="7">
    <source>
        <dbReference type="SMART" id="SM00278"/>
    </source>
</evidence>
<dbReference type="Gene3D" id="1.10.150.20">
    <property type="entry name" value="5' to 3' exonuclease, C-terminal subdomain"/>
    <property type="match status" value="1"/>
</dbReference>